<gene>
    <name evidence="6" type="ORF">SCAL_000092</name>
</gene>
<accession>A0A1F2PCP7</accession>
<evidence type="ECO:0000256" key="2">
    <source>
        <dbReference type="ARBA" id="ARBA00022649"/>
    </source>
</evidence>
<dbReference type="GO" id="GO:0016787">
    <property type="term" value="F:hydrolase activity"/>
    <property type="evidence" value="ECO:0007669"/>
    <property type="project" value="UniProtKB-KW"/>
</dbReference>
<keyword evidence="2" id="KW-1277">Toxin-antitoxin system</keyword>
<sequence>MEFCIENVFDICAIINTDLELGVPRDDEDIIVNLVKNEILSEETIEKLKGMRVLET</sequence>
<dbReference type="GO" id="GO:0110001">
    <property type="term" value="C:toxin-antitoxin complex"/>
    <property type="evidence" value="ECO:0007669"/>
    <property type="project" value="InterPro"/>
</dbReference>
<dbReference type="GO" id="GO:0004540">
    <property type="term" value="F:RNA nuclease activity"/>
    <property type="evidence" value="ECO:0007669"/>
    <property type="project" value="InterPro"/>
</dbReference>
<dbReference type="InterPro" id="IPR037038">
    <property type="entry name" value="HepT-like_sf"/>
</dbReference>
<evidence type="ECO:0000256" key="4">
    <source>
        <dbReference type="ARBA" id="ARBA00022801"/>
    </source>
</evidence>
<dbReference type="EMBL" id="LYOS01000001">
    <property type="protein sequence ID" value="OFV68416.1"/>
    <property type="molecule type" value="Genomic_DNA"/>
</dbReference>
<organism evidence="6 7">
    <name type="scientific">Candidatus Syntropharchaeum caldarium</name>
    <dbReference type="NCBI Taxonomy" id="1838285"/>
    <lineage>
        <taxon>Archaea</taxon>
        <taxon>Methanobacteriati</taxon>
        <taxon>Methanobacteriota</taxon>
        <taxon>Stenosarchaea group</taxon>
        <taxon>Methanomicrobia</taxon>
        <taxon>Methanosarcinales</taxon>
        <taxon>ANME-2 cluster</taxon>
        <taxon>Candidatus Syntropharchaeum</taxon>
    </lineage>
</organism>
<comment type="similarity">
    <text evidence="5">Belongs to the HepT RNase toxin family.</text>
</comment>
<evidence type="ECO:0000313" key="6">
    <source>
        <dbReference type="EMBL" id="OFV68416.1"/>
    </source>
</evidence>
<dbReference type="Proteomes" id="UP000186940">
    <property type="component" value="Unassembled WGS sequence"/>
</dbReference>
<dbReference type="Gene3D" id="1.20.120.580">
    <property type="entry name" value="bsu32300-like"/>
    <property type="match status" value="1"/>
</dbReference>
<keyword evidence="7" id="KW-1185">Reference proteome</keyword>
<dbReference type="Pfam" id="PF01934">
    <property type="entry name" value="HepT-like"/>
    <property type="match status" value="1"/>
</dbReference>
<dbReference type="STRING" id="1838285.SCAL_000092"/>
<dbReference type="InterPro" id="IPR008201">
    <property type="entry name" value="HepT-like"/>
</dbReference>
<keyword evidence="4" id="KW-0378">Hydrolase</keyword>
<keyword evidence="3" id="KW-0540">Nuclease</keyword>
<reference evidence="6" key="1">
    <citation type="submission" date="2016-05" db="EMBL/GenBank/DDBJ databases">
        <title>Microbial consortia oxidize butane by reversing methanogenesis.</title>
        <authorList>
            <person name="Laso-Perez R."/>
            <person name="Richter M."/>
            <person name="Wegener G."/>
            <person name="Musat F."/>
        </authorList>
    </citation>
    <scope>NUCLEOTIDE SEQUENCE [LARGE SCALE GENOMIC DNA]</scope>
    <source>
        <strain evidence="6">BOX2</strain>
    </source>
</reference>
<evidence type="ECO:0000256" key="3">
    <source>
        <dbReference type="ARBA" id="ARBA00022722"/>
    </source>
</evidence>
<name>A0A1F2PCP7_9EURY</name>
<evidence type="ECO:0000256" key="5">
    <source>
        <dbReference type="ARBA" id="ARBA00024207"/>
    </source>
</evidence>
<keyword evidence="1" id="KW-0597">Phosphoprotein</keyword>
<dbReference type="AlphaFoldDB" id="A0A1F2PCP7"/>
<evidence type="ECO:0000313" key="7">
    <source>
        <dbReference type="Proteomes" id="UP000186940"/>
    </source>
</evidence>
<proteinExistence type="inferred from homology"/>
<protein>
    <submittedName>
        <fullName evidence="6">Protein containing DUF86</fullName>
    </submittedName>
</protein>
<evidence type="ECO:0000256" key="1">
    <source>
        <dbReference type="ARBA" id="ARBA00022553"/>
    </source>
</evidence>
<comment type="caution">
    <text evidence="6">The sequence shown here is derived from an EMBL/GenBank/DDBJ whole genome shotgun (WGS) entry which is preliminary data.</text>
</comment>